<dbReference type="Proteomes" id="UP000018721">
    <property type="component" value="Unassembled WGS sequence"/>
</dbReference>
<accession>V9FBD3</accession>
<reference evidence="1 2" key="1">
    <citation type="submission" date="2013-11" db="EMBL/GenBank/DDBJ databases">
        <title>The Genome Sequence of Phytophthora parasitica P1569.</title>
        <authorList>
            <consortium name="The Broad Institute Genomics Platform"/>
            <person name="Russ C."/>
            <person name="Tyler B."/>
            <person name="Panabieres F."/>
            <person name="Shan W."/>
            <person name="Tripathy S."/>
            <person name="Grunwald N."/>
            <person name="Machado M."/>
            <person name="Johnson C.S."/>
            <person name="Arredondo F."/>
            <person name="Hong C."/>
            <person name="Coffey M."/>
            <person name="Young S.K."/>
            <person name="Zeng Q."/>
            <person name="Gargeya S."/>
            <person name="Fitzgerald M."/>
            <person name="Abouelleil A."/>
            <person name="Alvarado L."/>
            <person name="Chapman S.B."/>
            <person name="Gainer-Dewar J."/>
            <person name="Goldberg J."/>
            <person name="Griggs A."/>
            <person name="Gujja S."/>
            <person name="Hansen M."/>
            <person name="Howarth C."/>
            <person name="Imamovic A."/>
            <person name="Ireland A."/>
            <person name="Larimer J."/>
            <person name="McCowan C."/>
            <person name="Murphy C."/>
            <person name="Pearson M."/>
            <person name="Poon T.W."/>
            <person name="Priest M."/>
            <person name="Roberts A."/>
            <person name="Saif S."/>
            <person name="Shea T."/>
            <person name="Sykes S."/>
            <person name="Wortman J."/>
            <person name="Nusbaum C."/>
            <person name="Birren B."/>
        </authorList>
    </citation>
    <scope>NUCLEOTIDE SEQUENCE [LARGE SCALE GENOMIC DNA]</scope>
    <source>
        <strain evidence="1 2">P1569</strain>
    </source>
</reference>
<dbReference type="EMBL" id="ANIZ01001203">
    <property type="protein sequence ID" value="ETI48779.1"/>
    <property type="molecule type" value="Genomic_DNA"/>
</dbReference>
<keyword evidence="2" id="KW-1185">Reference proteome</keyword>
<dbReference type="HOGENOM" id="CLU_1974905_0_0_1"/>
<proteinExistence type="predicted"/>
<protein>
    <submittedName>
        <fullName evidence="1">Uncharacterized protein</fullName>
    </submittedName>
</protein>
<evidence type="ECO:0000313" key="2">
    <source>
        <dbReference type="Proteomes" id="UP000018721"/>
    </source>
</evidence>
<name>V9FBD3_PHYNI</name>
<gene>
    <name evidence="1" type="ORF">F443_07243</name>
</gene>
<comment type="caution">
    <text evidence="1">The sequence shown here is derived from an EMBL/GenBank/DDBJ whole genome shotgun (WGS) entry which is preliminary data.</text>
</comment>
<organism evidence="1 2">
    <name type="scientific">Phytophthora nicotianae P1569</name>
    <dbReference type="NCBI Taxonomy" id="1317065"/>
    <lineage>
        <taxon>Eukaryota</taxon>
        <taxon>Sar</taxon>
        <taxon>Stramenopiles</taxon>
        <taxon>Oomycota</taxon>
        <taxon>Peronosporomycetes</taxon>
        <taxon>Peronosporales</taxon>
        <taxon>Peronosporaceae</taxon>
        <taxon>Phytophthora</taxon>
    </lineage>
</organism>
<evidence type="ECO:0000313" key="1">
    <source>
        <dbReference type="EMBL" id="ETI48779.1"/>
    </source>
</evidence>
<dbReference type="AlphaFoldDB" id="V9FBD3"/>
<sequence>MQAVQNCATGSYKGGRLLRQFDRVRARRTRSFNTGQLSFREMKQDDSCANYSFEHSASLIFFLMSLMEASVGRLFCNEVKTKPPYAENRSVEPCWVTLQVTSVQHPVYVVSAVRTYMTARARDDFIF</sequence>